<dbReference type="Proteomes" id="UP000070544">
    <property type="component" value="Unassembled WGS sequence"/>
</dbReference>
<feature type="region of interest" description="Disordered" evidence="1">
    <location>
        <begin position="362"/>
        <end position="394"/>
    </location>
</feature>
<feature type="region of interest" description="Disordered" evidence="1">
    <location>
        <begin position="542"/>
        <end position="586"/>
    </location>
</feature>
<feature type="compositionally biased region" description="Basic and acidic residues" evidence="1">
    <location>
        <begin position="15"/>
        <end position="27"/>
    </location>
</feature>
<gene>
    <name evidence="2" type="ORF">M427DRAFT_66902</name>
</gene>
<feature type="compositionally biased region" description="Basic and acidic residues" evidence="1">
    <location>
        <begin position="795"/>
        <end position="817"/>
    </location>
</feature>
<feature type="compositionally biased region" description="Basic and acidic residues" evidence="1">
    <location>
        <begin position="673"/>
        <end position="684"/>
    </location>
</feature>
<feature type="compositionally biased region" description="Polar residues" evidence="1">
    <location>
        <begin position="364"/>
        <end position="376"/>
    </location>
</feature>
<feature type="region of interest" description="Disordered" evidence="1">
    <location>
        <begin position="478"/>
        <end position="506"/>
    </location>
</feature>
<accession>A0A139ASS8</accession>
<feature type="region of interest" description="Disordered" evidence="1">
    <location>
        <begin position="734"/>
        <end position="758"/>
    </location>
</feature>
<reference evidence="2 3" key="1">
    <citation type="journal article" date="2015" name="Genome Biol. Evol.">
        <title>Phylogenomic analyses indicate that early fungi evolved digesting cell walls of algal ancestors of land plants.</title>
        <authorList>
            <person name="Chang Y."/>
            <person name="Wang S."/>
            <person name="Sekimoto S."/>
            <person name="Aerts A.L."/>
            <person name="Choi C."/>
            <person name="Clum A."/>
            <person name="LaButti K.M."/>
            <person name="Lindquist E.A."/>
            <person name="Yee Ngan C."/>
            <person name="Ohm R.A."/>
            <person name="Salamov A.A."/>
            <person name="Grigoriev I.V."/>
            <person name="Spatafora J.W."/>
            <person name="Berbee M.L."/>
        </authorList>
    </citation>
    <scope>NUCLEOTIDE SEQUENCE [LARGE SCALE GENOMIC DNA]</scope>
    <source>
        <strain evidence="2 3">JEL478</strain>
    </source>
</reference>
<protein>
    <submittedName>
        <fullName evidence="2">Uncharacterized protein</fullName>
    </submittedName>
</protein>
<evidence type="ECO:0000256" key="1">
    <source>
        <dbReference type="SAM" id="MobiDB-lite"/>
    </source>
</evidence>
<proteinExistence type="predicted"/>
<evidence type="ECO:0000313" key="3">
    <source>
        <dbReference type="Proteomes" id="UP000070544"/>
    </source>
</evidence>
<dbReference type="EMBL" id="KQ965737">
    <property type="protein sequence ID" value="KXS19769.1"/>
    <property type="molecule type" value="Genomic_DNA"/>
</dbReference>
<feature type="compositionally biased region" description="Basic and acidic residues" evidence="1">
    <location>
        <begin position="379"/>
        <end position="394"/>
    </location>
</feature>
<sequence length="869" mass="92698">MNWTGGQRSGAMARRGPETAKQREFFAAKHGRALHRSGDGGGRSRRASRGAQESVEIVESPVVKTEPSGATFDPTARRPQTVHPRKTAESIVFIDNGSRRKPPPTEAESSQQLSQLKREAPDSPMGSANGHADSPHPPFKRHRPQDHEDNGSRNSGHSSKGAQPNLRSSGSQNSFPLSQNAHSTPSNLSSVAVALSRGKGTDRPALHRSNATSSLSLSTRPSPARASFWGDDEQNRSDLSDAWSSTSGNVTRAWRPKLERTSSMSPVAATNTRDKLSTSNLKSESDHSCLLGHNQPFRVRNSSPLPGQGTRKEKERVLYDSDGDELDMTFCPPPIPILPTAPDADDAVFEAGWISARHVAETPTKGTSTNVATPGSGSDEVHEERAESKESQEERIARLETMVSSLKLQLAFLQEDQRETTALIHDLLSQKDAKITTDKSTDTTPQKVDAECQTESEAAVEDHGRGVATVVDVAAANDKATSGSGDQAPPDVHLEDVDGGDRVPTDVKSGSILSDILREEFSTADAMDVDRDDLAACLNPPAVREKPEINSSVALMDSQVNGPDTGSPNATSESGPKAQSQDEIQSQVVVSIRQEIIERIVSLEVEVEDSETNQSLPVQPPPADDAGKDARAVLVEEESSASPLINPPALGECQNVDESVVDESNKGVTLGESVERRKSQKSADDVLDGNDASSTQPAGSQGDTLRPCATHRVESEIGLGSCHDVMGQLDKDQSEGLVSASGSASCTGRDLHSSRRNSEAERFLIASSYRTCSSTSAEPAGKPSNLGAEVLNTDAGKDSHGDLHHHSEMDHSAEKVPEILTSTPPRSAGFGRGGAPIRSSSPLLSIFSPPVEEEREDLTLDSEEVSSPL</sequence>
<feature type="compositionally biased region" description="Low complexity" evidence="1">
    <location>
        <begin position="836"/>
        <end position="850"/>
    </location>
</feature>
<keyword evidence="3" id="KW-1185">Reference proteome</keyword>
<feature type="compositionally biased region" description="Polar residues" evidence="1">
    <location>
        <begin position="549"/>
        <end position="586"/>
    </location>
</feature>
<feature type="region of interest" description="Disordered" evidence="1">
    <location>
        <begin position="604"/>
        <end position="707"/>
    </location>
</feature>
<dbReference type="AlphaFoldDB" id="A0A139ASS8"/>
<feature type="region of interest" description="Disordered" evidence="1">
    <location>
        <begin position="771"/>
        <end position="869"/>
    </location>
</feature>
<feature type="region of interest" description="Disordered" evidence="1">
    <location>
        <begin position="1"/>
        <end position="314"/>
    </location>
</feature>
<feature type="compositionally biased region" description="Basic and acidic residues" evidence="1">
    <location>
        <begin position="492"/>
        <end position="505"/>
    </location>
</feature>
<evidence type="ECO:0000313" key="2">
    <source>
        <dbReference type="EMBL" id="KXS19769.1"/>
    </source>
</evidence>
<feature type="compositionally biased region" description="Polar residues" evidence="1">
    <location>
        <begin position="261"/>
        <end position="282"/>
    </location>
</feature>
<organism evidence="2 3">
    <name type="scientific">Gonapodya prolifera (strain JEL478)</name>
    <name type="common">Monoblepharis prolifera</name>
    <dbReference type="NCBI Taxonomy" id="1344416"/>
    <lineage>
        <taxon>Eukaryota</taxon>
        <taxon>Fungi</taxon>
        <taxon>Fungi incertae sedis</taxon>
        <taxon>Chytridiomycota</taxon>
        <taxon>Chytridiomycota incertae sedis</taxon>
        <taxon>Monoblepharidomycetes</taxon>
        <taxon>Monoblepharidales</taxon>
        <taxon>Gonapodyaceae</taxon>
        <taxon>Gonapodya</taxon>
    </lineage>
</organism>
<feature type="compositionally biased region" description="Polar residues" evidence="1">
    <location>
        <begin position="691"/>
        <end position="703"/>
    </location>
</feature>
<feature type="compositionally biased region" description="Acidic residues" evidence="1">
    <location>
        <begin position="851"/>
        <end position="869"/>
    </location>
</feature>
<feature type="compositionally biased region" description="Basic and acidic residues" evidence="1">
    <location>
        <begin position="749"/>
        <end position="758"/>
    </location>
</feature>
<name>A0A139ASS8_GONPJ</name>
<feature type="compositionally biased region" description="Polar residues" evidence="1">
    <location>
        <begin position="152"/>
        <end position="190"/>
    </location>
</feature>
<feature type="compositionally biased region" description="Low complexity" evidence="1">
    <location>
        <begin position="211"/>
        <end position="225"/>
    </location>
</feature>